<organism evidence="2 3">
    <name type="scientific">Evansella alkalicola</name>
    <dbReference type="NCBI Taxonomy" id="745819"/>
    <lineage>
        <taxon>Bacteria</taxon>
        <taxon>Bacillati</taxon>
        <taxon>Bacillota</taxon>
        <taxon>Bacilli</taxon>
        <taxon>Bacillales</taxon>
        <taxon>Bacillaceae</taxon>
        <taxon>Evansella</taxon>
    </lineage>
</organism>
<reference evidence="2 3" key="1">
    <citation type="submission" date="2021-06" db="EMBL/GenBank/DDBJ databases">
        <title>Bacillus sp. RD4P76, an endophyte from a halophyte.</title>
        <authorList>
            <person name="Sun J.-Q."/>
        </authorList>
    </citation>
    <scope>NUCLEOTIDE SEQUENCE [LARGE SCALE GENOMIC DNA]</scope>
    <source>
        <strain evidence="2 3">JCM 17098</strain>
    </source>
</reference>
<gene>
    <name evidence="2" type="ORF">KS407_09470</name>
</gene>
<feature type="transmembrane region" description="Helical" evidence="1">
    <location>
        <begin position="7"/>
        <end position="27"/>
    </location>
</feature>
<dbReference type="RefSeq" id="WP_088073185.1">
    <property type="nucleotide sequence ID" value="NZ_JAHQCR010000041.1"/>
</dbReference>
<protein>
    <recommendedName>
        <fullName evidence="4">Lipoprotein</fullName>
    </recommendedName>
</protein>
<evidence type="ECO:0000313" key="3">
    <source>
        <dbReference type="Proteomes" id="UP000790580"/>
    </source>
</evidence>
<keyword evidence="1" id="KW-1133">Transmembrane helix</keyword>
<evidence type="ECO:0000313" key="2">
    <source>
        <dbReference type="EMBL" id="MBU9721670.1"/>
    </source>
</evidence>
<dbReference type="EMBL" id="JAHQCR010000041">
    <property type="protein sequence ID" value="MBU9721670.1"/>
    <property type="molecule type" value="Genomic_DNA"/>
</dbReference>
<dbReference type="Proteomes" id="UP000790580">
    <property type="component" value="Unassembled WGS sequence"/>
</dbReference>
<evidence type="ECO:0000256" key="1">
    <source>
        <dbReference type="SAM" id="Phobius"/>
    </source>
</evidence>
<proteinExistence type="predicted"/>
<evidence type="ECO:0008006" key="4">
    <source>
        <dbReference type="Google" id="ProtNLM"/>
    </source>
</evidence>
<accession>A0ABS6JSX3</accession>
<keyword evidence="3" id="KW-1185">Reference proteome</keyword>
<keyword evidence="1" id="KW-0472">Membrane</keyword>
<keyword evidence="1" id="KW-0812">Transmembrane</keyword>
<name>A0ABS6JSX3_9BACI</name>
<dbReference type="InterPro" id="IPR008993">
    <property type="entry name" value="TIMP-like_OB-fold"/>
</dbReference>
<dbReference type="Gene3D" id="2.40.50.120">
    <property type="match status" value="1"/>
</dbReference>
<dbReference type="PROSITE" id="PS51257">
    <property type="entry name" value="PROKAR_LIPOPROTEIN"/>
    <property type="match status" value="1"/>
</dbReference>
<comment type="caution">
    <text evidence="2">The sequence shown here is derived from an EMBL/GenBank/DDBJ whole genome shotgun (WGS) entry which is preliminary data.</text>
</comment>
<sequence length="179" mass="19881">MNKSRRRLVYGVVLGIVAVTSFIVIVGCQSSSKEEKNMVHSPGGQYPFYEEVEQLYTNADIVVEGKVQSSEAKEVVTSTELNDSEITTVSQFEVSTVYKGEVSVGEMLEVKQSGGETEDTIFVVEGEQYLASGKSYVLFLNSYGYLIHPEKGQYVVGEDNELESVEGNDFVLTREDLEY</sequence>